<reference evidence="2 3" key="1">
    <citation type="submission" date="2013-07" db="EMBL/GenBank/DDBJ databases">
        <authorList>
            <consortium name="DOE Joint Genome Institute"/>
            <person name="Reeve W."/>
            <person name="Huntemann M."/>
            <person name="Han J."/>
            <person name="Chen A."/>
            <person name="Kyrpides N."/>
            <person name="Mavromatis K."/>
            <person name="Markowitz V."/>
            <person name="Palaniappan K."/>
            <person name="Ivanova N."/>
            <person name="Schaumberg A."/>
            <person name="Pati A."/>
            <person name="Liolios K."/>
            <person name="Nordberg H.P."/>
            <person name="Cantor M.N."/>
            <person name="Hua S.X."/>
            <person name="Woyke T."/>
        </authorList>
    </citation>
    <scope>NUCLEOTIDE SEQUENCE [LARGE SCALE GENOMIC DNA]</scope>
    <source>
        <strain evidence="2 3">DSM 43889</strain>
    </source>
</reference>
<name>A0ABT1JCK6_ACTCY</name>
<evidence type="ECO:0000256" key="1">
    <source>
        <dbReference type="SAM" id="MobiDB-lite"/>
    </source>
</evidence>
<comment type="caution">
    <text evidence="2">The sequence shown here is derived from an EMBL/GenBank/DDBJ whole genome shotgun (WGS) entry which is preliminary data.</text>
</comment>
<sequence length="100" mass="10011">MPPAEIAQEVGEAARQLGDQLGDPSAPHTLADVERIVEGLTGAVAGAAVGLDGLTHWLRSTGYGGDLSGHASAVAERLAHAGDDLAIFAEAVRKAAGGTE</sequence>
<dbReference type="Proteomes" id="UP000791080">
    <property type="component" value="Unassembled WGS sequence"/>
</dbReference>
<keyword evidence="3" id="KW-1185">Reference proteome</keyword>
<gene>
    <name evidence="2" type="ORF">G443_000239</name>
</gene>
<evidence type="ECO:0000313" key="2">
    <source>
        <dbReference type="EMBL" id="MCP2329969.1"/>
    </source>
</evidence>
<feature type="region of interest" description="Disordered" evidence="1">
    <location>
        <begin position="1"/>
        <end position="26"/>
    </location>
</feature>
<reference evidence="2 3" key="2">
    <citation type="submission" date="2022-06" db="EMBL/GenBank/DDBJ databases">
        <title>Genomic Encyclopedia of Type Strains, Phase I: the one thousand microbial genomes (KMG-I) project.</title>
        <authorList>
            <person name="Kyrpides N."/>
        </authorList>
    </citation>
    <scope>NUCLEOTIDE SEQUENCE [LARGE SCALE GENOMIC DNA]</scope>
    <source>
        <strain evidence="2 3">DSM 43889</strain>
    </source>
</reference>
<dbReference type="EMBL" id="AUBJ02000001">
    <property type="protein sequence ID" value="MCP2329969.1"/>
    <property type="molecule type" value="Genomic_DNA"/>
</dbReference>
<proteinExistence type="predicted"/>
<evidence type="ECO:0000313" key="3">
    <source>
        <dbReference type="Proteomes" id="UP000791080"/>
    </source>
</evidence>
<protein>
    <submittedName>
        <fullName evidence="2">Uncharacterized protein</fullName>
    </submittedName>
</protein>
<accession>A0ABT1JCK6</accession>
<organism evidence="2 3">
    <name type="scientific">Actinoalloteichus caeruleus DSM 43889</name>
    <dbReference type="NCBI Taxonomy" id="1120930"/>
    <lineage>
        <taxon>Bacteria</taxon>
        <taxon>Bacillati</taxon>
        <taxon>Actinomycetota</taxon>
        <taxon>Actinomycetes</taxon>
        <taxon>Pseudonocardiales</taxon>
        <taxon>Pseudonocardiaceae</taxon>
        <taxon>Actinoalloteichus</taxon>
        <taxon>Actinoalloteichus cyanogriseus</taxon>
    </lineage>
</organism>